<reference evidence="2" key="1">
    <citation type="submission" date="2013-08" db="EMBL/GenBank/DDBJ databases">
        <authorList>
            <person name="Mendez C."/>
            <person name="Richter M."/>
            <person name="Ferrer M."/>
            <person name="Sanchez J."/>
        </authorList>
    </citation>
    <scope>NUCLEOTIDE SEQUENCE</scope>
</reference>
<proteinExistence type="predicted"/>
<dbReference type="AlphaFoldDB" id="T1D5U9"/>
<organism evidence="2">
    <name type="scientific">mine drainage metagenome</name>
    <dbReference type="NCBI Taxonomy" id="410659"/>
    <lineage>
        <taxon>unclassified sequences</taxon>
        <taxon>metagenomes</taxon>
        <taxon>ecological metagenomes</taxon>
    </lineage>
</organism>
<dbReference type="EMBL" id="AUZY01000701">
    <property type="protein sequence ID" value="EQD77645.1"/>
    <property type="molecule type" value="Genomic_DNA"/>
</dbReference>
<reference evidence="2" key="2">
    <citation type="journal article" date="2014" name="ISME J.">
        <title>Microbial stratification in low pH oxic and suboxic macroscopic growths along an acid mine drainage.</title>
        <authorList>
            <person name="Mendez-Garcia C."/>
            <person name="Mesa V."/>
            <person name="Sprenger R.R."/>
            <person name="Richter M."/>
            <person name="Diez M.S."/>
            <person name="Solano J."/>
            <person name="Bargiela R."/>
            <person name="Golyshina O.V."/>
            <person name="Manteca A."/>
            <person name="Ramos J.L."/>
            <person name="Gallego J.R."/>
            <person name="Llorente I."/>
            <person name="Martins Dos Santos V.A."/>
            <person name="Jensen O.N."/>
            <person name="Pelaez A.I."/>
            <person name="Sanchez J."/>
            <person name="Ferrer M."/>
        </authorList>
    </citation>
    <scope>NUCLEOTIDE SEQUENCE</scope>
</reference>
<dbReference type="EMBL" id="AUZZ01000291">
    <property type="protein sequence ID" value="EQD68581.1"/>
    <property type="molecule type" value="Genomic_DNA"/>
</dbReference>
<sequence length="112" mass="12618">MGTTTMSYLRSKSRSLKDGKTQTYWYRVEGVREKGKVRQKVVEYLGTNPQVRTIPLDPALTARVALALIEGQPTAALAAERLRGLGLDLPGRPRQFSLTYTPPLRRYALRVE</sequence>
<name>T1D5U9_9ZZZZ</name>
<accession>T1D5U9</accession>
<protein>
    <submittedName>
        <fullName evidence="2">Uncharacterized protein</fullName>
    </submittedName>
</protein>
<evidence type="ECO:0000313" key="1">
    <source>
        <dbReference type="EMBL" id="EQD68581.1"/>
    </source>
</evidence>
<comment type="caution">
    <text evidence="2">The sequence shown here is derived from an EMBL/GenBank/DDBJ whole genome shotgun (WGS) entry which is preliminary data.</text>
</comment>
<gene>
    <name evidence="2" type="ORF">B1B_00955</name>
    <name evidence="1" type="ORF">B2A_00372</name>
</gene>
<evidence type="ECO:0000313" key="2">
    <source>
        <dbReference type="EMBL" id="EQD77645.1"/>
    </source>
</evidence>